<dbReference type="Proteomes" id="UP000182444">
    <property type="component" value="Chromosome 1C"/>
</dbReference>
<protein>
    <submittedName>
        <fullName evidence="1">Uncharacterized protein</fullName>
    </submittedName>
</protein>
<proteinExistence type="predicted"/>
<reference evidence="1 2" key="1">
    <citation type="journal article" date="2016" name="PLoS ONE">
        <title>Sequence Assembly of Yarrowia lipolytica Strain W29/CLIB89 Shows Transposable Element Diversity.</title>
        <authorList>
            <person name="Magnan C."/>
            <person name="Yu J."/>
            <person name="Chang I."/>
            <person name="Jahn E."/>
            <person name="Kanomata Y."/>
            <person name="Wu J."/>
            <person name="Zeller M."/>
            <person name="Oakes M."/>
            <person name="Baldi P."/>
            <person name="Sandmeyer S."/>
        </authorList>
    </citation>
    <scope>NUCLEOTIDE SEQUENCE [LARGE SCALE GENOMIC DNA]</scope>
    <source>
        <strain evidence="2">CLIB89(W29)</strain>
    </source>
</reference>
<evidence type="ECO:0000313" key="1">
    <source>
        <dbReference type="EMBL" id="AOW02346.1"/>
    </source>
</evidence>
<evidence type="ECO:0000313" key="2">
    <source>
        <dbReference type="Proteomes" id="UP000182444"/>
    </source>
</evidence>
<organism evidence="1 2">
    <name type="scientific">Yarrowia lipolytica</name>
    <name type="common">Candida lipolytica</name>
    <dbReference type="NCBI Taxonomy" id="4952"/>
    <lineage>
        <taxon>Eukaryota</taxon>
        <taxon>Fungi</taxon>
        <taxon>Dikarya</taxon>
        <taxon>Ascomycota</taxon>
        <taxon>Saccharomycotina</taxon>
        <taxon>Dipodascomycetes</taxon>
        <taxon>Dipodascales</taxon>
        <taxon>Dipodascales incertae sedis</taxon>
        <taxon>Yarrowia</taxon>
    </lineage>
</organism>
<dbReference type="VEuPathDB" id="FungiDB:YALI1_C06211g"/>
<dbReference type="AlphaFoldDB" id="A0A1D8N9P3"/>
<dbReference type="GeneID" id="94582848"/>
<gene>
    <name evidence="1" type="ORF">YALI1_C06211g</name>
</gene>
<accession>A0A1D8N9P3</accession>
<name>A0A1D8N9P3_YARLL</name>
<sequence length="181" mass="20598">MSQITPSVRYPLVRINDNTWCLEMPYMNDSQSRSHNYRYPVYPAQQKTPCHDTTTPHYPHRTRGLSIRFNVARYQPARATLDPATDIFLRLPMLAELYCDPKQGGARNRTTARTAVRMPRRAPWRACSFSMSRKSGGEVSDGGIMRDIQPEILTSALHTTAKIELCARTAVLPCSEVWGRV</sequence>
<dbReference type="RefSeq" id="XP_068138309.1">
    <property type="nucleotide sequence ID" value="XM_068282208.1"/>
</dbReference>
<dbReference type="EMBL" id="CP017555">
    <property type="protein sequence ID" value="AOW02346.1"/>
    <property type="molecule type" value="Genomic_DNA"/>
</dbReference>